<gene>
    <name evidence="1" type="ORF">D4764_15G0009000</name>
</gene>
<dbReference type="SUPFAM" id="SSF48726">
    <property type="entry name" value="Immunoglobulin"/>
    <property type="match status" value="1"/>
</dbReference>
<organism evidence="1 2">
    <name type="scientific">Takifugu flavidus</name>
    <name type="common">sansaifugu</name>
    <dbReference type="NCBI Taxonomy" id="433684"/>
    <lineage>
        <taxon>Eukaryota</taxon>
        <taxon>Metazoa</taxon>
        <taxon>Chordata</taxon>
        <taxon>Craniata</taxon>
        <taxon>Vertebrata</taxon>
        <taxon>Euteleostomi</taxon>
        <taxon>Actinopterygii</taxon>
        <taxon>Neopterygii</taxon>
        <taxon>Teleostei</taxon>
        <taxon>Neoteleostei</taxon>
        <taxon>Acanthomorphata</taxon>
        <taxon>Eupercaria</taxon>
        <taxon>Tetraodontiformes</taxon>
        <taxon>Tetradontoidea</taxon>
        <taxon>Tetraodontidae</taxon>
        <taxon>Takifugu</taxon>
    </lineage>
</organism>
<keyword evidence="2" id="KW-1185">Reference proteome</keyword>
<dbReference type="InterPro" id="IPR013783">
    <property type="entry name" value="Ig-like_fold"/>
</dbReference>
<protein>
    <submittedName>
        <fullName evidence="1">Kin of IRRE-like protein 1</fullName>
    </submittedName>
</protein>
<dbReference type="AlphaFoldDB" id="A0A5C6P326"/>
<feature type="non-terminal residue" evidence="1">
    <location>
        <position position="1"/>
    </location>
</feature>
<dbReference type="Gene3D" id="2.60.40.10">
    <property type="entry name" value="Immunoglobulins"/>
    <property type="match status" value="1"/>
</dbReference>
<dbReference type="EMBL" id="RHFK02000007">
    <property type="protein sequence ID" value="TWW73506.1"/>
    <property type="molecule type" value="Genomic_DNA"/>
</dbReference>
<evidence type="ECO:0000313" key="2">
    <source>
        <dbReference type="Proteomes" id="UP000324091"/>
    </source>
</evidence>
<proteinExistence type="predicted"/>
<sequence>AVKCIRFSQEPADQSVVVGERIVLSCVVFNYSGIVQWTKDGLALGIGEGLRGIHAIYWAGDCAEPDSRVLCSPGRLLLVRTHRWTCEGKTLTPELPAVPEDCFCLLCLSSMFEVFVPFAGPLGLGIVSCGHSTLASTTWRFRMRSYQMTPYTSVKPQRLPCDQGEQNSVFLVNDENINELIQEHKEELSMAELKELEAMQHTAVQEEFGEDEEEAAIVPSA</sequence>
<comment type="caution">
    <text evidence="1">The sequence shown here is derived from an EMBL/GenBank/DDBJ whole genome shotgun (WGS) entry which is preliminary data.</text>
</comment>
<accession>A0A5C6P326</accession>
<dbReference type="InterPro" id="IPR036179">
    <property type="entry name" value="Ig-like_dom_sf"/>
</dbReference>
<dbReference type="Proteomes" id="UP000324091">
    <property type="component" value="Chromosome 15"/>
</dbReference>
<evidence type="ECO:0000313" key="1">
    <source>
        <dbReference type="EMBL" id="TWW73506.1"/>
    </source>
</evidence>
<reference evidence="1 2" key="1">
    <citation type="submission" date="2019-04" db="EMBL/GenBank/DDBJ databases">
        <title>Chromosome genome assembly for Takifugu flavidus.</title>
        <authorList>
            <person name="Xiao S."/>
        </authorList>
    </citation>
    <scope>NUCLEOTIDE SEQUENCE [LARGE SCALE GENOMIC DNA]</scope>
    <source>
        <strain evidence="1">HTHZ2018</strain>
        <tissue evidence="1">Muscle</tissue>
    </source>
</reference>
<name>A0A5C6P326_9TELE</name>